<comment type="caution">
    <text evidence="1">The sequence shown here is derived from an EMBL/GenBank/DDBJ whole genome shotgun (WGS) entry which is preliminary data.</text>
</comment>
<accession>A0A2G5SD95</accession>
<evidence type="ECO:0000313" key="1">
    <source>
        <dbReference type="EMBL" id="PIC13058.1"/>
    </source>
</evidence>
<gene>
    <name evidence="1" type="ORF">B9Z55_027949</name>
</gene>
<sequence length="123" mass="14029">MGFFSEKQFNKLLVFSYAESRKTSNFAAAAPAKFSSPPPRGVHDQKISPSIATSLDNAPSVVERQHVLRTIEQHSWSSSANYTYIDFLRLYPKNMRRNGGSTINHQQYSEGRRSTKSFFEYIS</sequence>
<evidence type="ECO:0000313" key="2">
    <source>
        <dbReference type="Proteomes" id="UP000230233"/>
    </source>
</evidence>
<dbReference type="EMBL" id="PDUG01000015">
    <property type="protein sequence ID" value="PIC13058.1"/>
    <property type="molecule type" value="Genomic_DNA"/>
</dbReference>
<dbReference type="AlphaFoldDB" id="A0A2G5SD95"/>
<keyword evidence="2" id="KW-1185">Reference proteome</keyword>
<proteinExistence type="predicted"/>
<protein>
    <submittedName>
        <fullName evidence="1">Uncharacterized protein</fullName>
    </submittedName>
</protein>
<dbReference type="Proteomes" id="UP000230233">
    <property type="component" value="Unassembled WGS sequence"/>
</dbReference>
<organism evidence="1 2">
    <name type="scientific">Caenorhabditis nigoni</name>
    <dbReference type="NCBI Taxonomy" id="1611254"/>
    <lineage>
        <taxon>Eukaryota</taxon>
        <taxon>Metazoa</taxon>
        <taxon>Ecdysozoa</taxon>
        <taxon>Nematoda</taxon>
        <taxon>Chromadorea</taxon>
        <taxon>Rhabditida</taxon>
        <taxon>Rhabditina</taxon>
        <taxon>Rhabditomorpha</taxon>
        <taxon>Rhabditoidea</taxon>
        <taxon>Rhabditidae</taxon>
        <taxon>Peloderinae</taxon>
        <taxon>Caenorhabditis</taxon>
    </lineage>
</organism>
<reference evidence="2" key="1">
    <citation type="submission" date="2017-10" db="EMBL/GenBank/DDBJ databases">
        <title>Rapid genome shrinkage in a self-fertile nematode reveals novel sperm competition proteins.</title>
        <authorList>
            <person name="Yin D."/>
            <person name="Schwarz E.M."/>
            <person name="Thomas C.G."/>
            <person name="Felde R.L."/>
            <person name="Korf I.F."/>
            <person name="Cutter A.D."/>
            <person name="Schartner C.M."/>
            <person name="Ralston E.J."/>
            <person name="Meyer B.J."/>
            <person name="Haag E.S."/>
        </authorList>
    </citation>
    <scope>NUCLEOTIDE SEQUENCE [LARGE SCALE GENOMIC DNA]</scope>
    <source>
        <strain evidence="2">JU1422</strain>
    </source>
</reference>
<name>A0A2G5SD95_9PELO</name>